<dbReference type="GO" id="GO:0042732">
    <property type="term" value="P:D-xylose metabolic process"/>
    <property type="evidence" value="ECO:0007669"/>
    <property type="project" value="UniProtKB-KW"/>
</dbReference>
<dbReference type="Pfam" id="PF02782">
    <property type="entry name" value="FGGY_C"/>
    <property type="match status" value="1"/>
</dbReference>
<reference evidence="8 9" key="1">
    <citation type="submission" date="2006-06" db="EMBL/GenBank/DDBJ databases">
        <title>Complete sequence of Rubrobacter xylanophilus DSM 9941.</title>
        <authorList>
            <consortium name="US DOE Joint Genome Institute"/>
            <person name="Copeland A."/>
            <person name="Lucas S."/>
            <person name="Lapidus A."/>
            <person name="Barry K."/>
            <person name="Detter J.C."/>
            <person name="Glavina del Rio T."/>
            <person name="Hammon N."/>
            <person name="Israni S."/>
            <person name="Dalin E."/>
            <person name="Tice H."/>
            <person name="Pitluck S."/>
            <person name="Munk A.C."/>
            <person name="Brettin T."/>
            <person name="Bruce D."/>
            <person name="Han C."/>
            <person name="Tapia R."/>
            <person name="Gilna P."/>
            <person name="Schmutz J."/>
            <person name="Larimer F."/>
            <person name="Land M."/>
            <person name="Hauser L."/>
            <person name="Kyrpides N."/>
            <person name="Lykidis A."/>
            <person name="da Costa M.S."/>
            <person name="Rainey F.A."/>
            <person name="Empadinhas N."/>
            <person name="Jolivet E."/>
            <person name="Battista J.R."/>
            <person name="Richardson P."/>
        </authorList>
    </citation>
    <scope>NUCLEOTIDE SEQUENCE [LARGE SCALE GENOMIC DNA]</scope>
    <source>
        <strain evidence="9">DSM 9941 / NBRC 16129 / PRD-1</strain>
    </source>
</reference>
<keyword evidence="2" id="KW-0859">Xylose metabolism</keyword>
<dbReference type="PANTHER" id="PTHR43095">
    <property type="entry name" value="SUGAR KINASE"/>
    <property type="match status" value="1"/>
</dbReference>
<dbReference type="STRING" id="266117.Rxyl_0833"/>
<dbReference type="InterPro" id="IPR018483">
    <property type="entry name" value="Carb_kinase_FGGY_CS"/>
</dbReference>
<dbReference type="CDD" id="cd07804">
    <property type="entry name" value="ASKHA_NBD_FGGY_RrXK-like"/>
    <property type="match status" value="1"/>
</dbReference>
<evidence type="ECO:0000256" key="5">
    <source>
        <dbReference type="RuleBase" id="RU003733"/>
    </source>
</evidence>
<keyword evidence="9" id="KW-1185">Reference proteome</keyword>
<evidence type="ECO:0000313" key="9">
    <source>
        <dbReference type="Proteomes" id="UP000006637"/>
    </source>
</evidence>
<evidence type="ECO:0000256" key="1">
    <source>
        <dbReference type="ARBA" id="ARBA00009156"/>
    </source>
</evidence>
<dbReference type="EMBL" id="CP000386">
    <property type="protein sequence ID" value="ABG03801.1"/>
    <property type="molecule type" value="Genomic_DNA"/>
</dbReference>
<evidence type="ECO:0000313" key="8">
    <source>
        <dbReference type="EMBL" id="ABG03801.1"/>
    </source>
</evidence>
<dbReference type="InterPro" id="IPR050406">
    <property type="entry name" value="FGGY_Carb_Kinase"/>
</dbReference>
<dbReference type="InterPro" id="IPR018484">
    <property type="entry name" value="FGGY_N"/>
</dbReference>
<dbReference type="KEGG" id="rxy:Rxyl_0833"/>
<dbReference type="InterPro" id="IPR018485">
    <property type="entry name" value="FGGY_C"/>
</dbReference>
<evidence type="ECO:0000256" key="4">
    <source>
        <dbReference type="ARBA" id="ARBA00022777"/>
    </source>
</evidence>
<dbReference type="eggNOG" id="COG1070">
    <property type="taxonomic scope" value="Bacteria"/>
</dbReference>
<dbReference type="PhylomeDB" id="Q1AXS7"/>
<feature type="domain" description="Carbohydrate kinase FGGY C-terminal" evidence="7">
    <location>
        <begin position="258"/>
        <end position="440"/>
    </location>
</feature>
<dbReference type="GO" id="GO:0016301">
    <property type="term" value="F:kinase activity"/>
    <property type="evidence" value="ECO:0007669"/>
    <property type="project" value="UniProtKB-KW"/>
</dbReference>
<dbReference type="GO" id="GO:0016773">
    <property type="term" value="F:phosphotransferase activity, alcohol group as acceptor"/>
    <property type="evidence" value="ECO:0007669"/>
    <property type="project" value="InterPro"/>
</dbReference>
<dbReference type="AlphaFoldDB" id="Q1AXS7"/>
<dbReference type="InterPro" id="IPR000577">
    <property type="entry name" value="Carb_kinase_FGGY"/>
</dbReference>
<dbReference type="Proteomes" id="UP000006637">
    <property type="component" value="Chromosome"/>
</dbReference>
<dbReference type="InterPro" id="IPR043129">
    <property type="entry name" value="ATPase_NBD"/>
</dbReference>
<dbReference type="HOGENOM" id="CLU_009281_3_3_11"/>
<keyword evidence="3 5" id="KW-0808">Transferase</keyword>
<proteinExistence type="inferred from homology"/>
<keyword evidence="2" id="KW-0119">Carbohydrate metabolism</keyword>
<sequence>MSGELLLGVDIGTSSTKGVLARPGGEVVATAQREHGLSMPRPGWAEHDAEGVWWADFVSVCRELLEKADGRVAAVCTSGIGACLLPADAAGNPLRPAILYGIDTRAEAEIEELTRRYGAQAILERCGSPLSSQAVGPKLLWLRRNEPGVWERTAKVFMASSFLVWRLTGEYVLDHHSASQCDPLYDLREYRWIGEWAGEVAPGLPLPRLLWPAEVAGEVTPEAAEETGLPAGTPVAAGTIDAWSEGASVGVQEPGDLMLMYGTTMFIIEVVREPLHHPGLWGTTGILPNTRNLAAGMATSGALTGWLREISGGLPYERLTAEAAAVPPGSGGLVVLPYFAGERTPLFDPRARGLIGGLTLRHGRGHLYRAVLEATAYGVRHIFESMQEAGGGGERLVAVGGGTKGGLWTRIVSDVTGRPQQLPEQTIGAAYGDALLAARAVGLAGRDEDWCTIADTVEPDEGNREVYDELYRVYRELYPATREQMHRLADMQREGSSG</sequence>
<organism evidence="8 9">
    <name type="scientific">Rubrobacter xylanophilus (strain DSM 9941 / JCM 11954 / NBRC 16129 / PRD-1)</name>
    <dbReference type="NCBI Taxonomy" id="266117"/>
    <lineage>
        <taxon>Bacteria</taxon>
        <taxon>Bacillati</taxon>
        <taxon>Actinomycetota</taxon>
        <taxon>Rubrobacteria</taxon>
        <taxon>Rubrobacterales</taxon>
        <taxon>Rubrobacteraceae</taxon>
        <taxon>Rubrobacter</taxon>
    </lineage>
</organism>
<comment type="similarity">
    <text evidence="1 5">Belongs to the FGGY kinase family.</text>
</comment>
<dbReference type="OrthoDB" id="9782710at2"/>
<gene>
    <name evidence="8" type="ordered locus">Rxyl_0833</name>
</gene>
<feature type="domain" description="Carbohydrate kinase FGGY N-terminal" evidence="6">
    <location>
        <begin position="6"/>
        <end position="242"/>
    </location>
</feature>
<dbReference type="RefSeq" id="WP_011563819.1">
    <property type="nucleotide sequence ID" value="NC_008148.1"/>
</dbReference>
<name>Q1AXS7_RUBXD</name>
<dbReference type="PIRSF" id="PIRSF000538">
    <property type="entry name" value="GlpK"/>
    <property type="match status" value="1"/>
</dbReference>
<protein>
    <submittedName>
        <fullName evidence="8">Carbohydrate kinase, FGGY</fullName>
    </submittedName>
</protein>
<keyword evidence="4 5" id="KW-0418">Kinase</keyword>
<dbReference type="PROSITE" id="PS00445">
    <property type="entry name" value="FGGY_KINASES_2"/>
    <property type="match status" value="1"/>
</dbReference>
<evidence type="ECO:0000256" key="3">
    <source>
        <dbReference type="ARBA" id="ARBA00022679"/>
    </source>
</evidence>
<evidence type="ECO:0000256" key="2">
    <source>
        <dbReference type="ARBA" id="ARBA00022629"/>
    </source>
</evidence>
<dbReference type="SUPFAM" id="SSF53067">
    <property type="entry name" value="Actin-like ATPase domain"/>
    <property type="match status" value="2"/>
</dbReference>
<evidence type="ECO:0000259" key="7">
    <source>
        <dbReference type="Pfam" id="PF02782"/>
    </source>
</evidence>
<dbReference type="Gene3D" id="3.30.420.40">
    <property type="match status" value="2"/>
</dbReference>
<accession>Q1AXS7</accession>
<dbReference type="Pfam" id="PF00370">
    <property type="entry name" value="FGGY_N"/>
    <property type="match status" value="1"/>
</dbReference>
<dbReference type="PANTHER" id="PTHR43095:SF5">
    <property type="entry name" value="XYLULOSE KINASE"/>
    <property type="match status" value="1"/>
</dbReference>
<evidence type="ECO:0000259" key="6">
    <source>
        <dbReference type="Pfam" id="PF00370"/>
    </source>
</evidence>